<feature type="signal peptide" evidence="1">
    <location>
        <begin position="1"/>
        <end position="22"/>
    </location>
</feature>
<feature type="chain" id="PRO_5004740696" evidence="1">
    <location>
        <begin position="23"/>
        <end position="206"/>
    </location>
</feature>
<dbReference type="Proteomes" id="UP000018542">
    <property type="component" value="Chromosome"/>
</dbReference>
<evidence type="ECO:0000313" key="2">
    <source>
        <dbReference type="EMBL" id="AHB50193.1"/>
    </source>
</evidence>
<proteinExistence type="predicted"/>
<keyword evidence="3" id="KW-1185">Reference proteome</keyword>
<dbReference type="EMBL" id="CP006912">
    <property type="protein sequence ID" value="AHB50193.1"/>
    <property type="molecule type" value="Genomic_DNA"/>
</dbReference>
<accession>V5SI24</accession>
<keyword evidence="1" id="KW-0732">Signal</keyword>
<dbReference type="PATRIC" id="fig|1029756.8.peg.2201"/>
<dbReference type="AlphaFoldDB" id="V5SI24"/>
<organism evidence="2 3">
    <name type="scientific">Hyphomicrobium nitrativorans NL23</name>
    <dbReference type="NCBI Taxonomy" id="1029756"/>
    <lineage>
        <taxon>Bacteria</taxon>
        <taxon>Pseudomonadati</taxon>
        <taxon>Pseudomonadota</taxon>
        <taxon>Alphaproteobacteria</taxon>
        <taxon>Hyphomicrobiales</taxon>
        <taxon>Hyphomicrobiaceae</taxon>
        <taxon>Hyphomicrobium</taxon>
    </lineage>
</organism>
<sequence length="206" mass="22635">MRLKLLVLPLFALCAGAPAAQACDGRAEVEASFVKQQEQPWRTRIVSESDAGIAQEQIFDYQPPNRMHRTVKVGDQTVETIGVNRWAWSADNGAWSEMEAPHARVVAIHILNTFQPPKASIDFKCLGEVSYEGKTYLGYQSPAETGENGAVLARTIYVDPDTRLPAFNVVGAPDGSGVPVHREEFTYPTDINIIPPMGNRDLDAQP</sequence>
<dbReference type="PROSITE" id="PS51257">
    <property type="entry name" value="PROKAR_LIPOPROTEIN"/>
    <property type="match status" value="1"/>
</dbReference>
<dbReference type="HOGENOM" id="CLU_103711_0_0_5"/>
<protein>
    <submittedName>
        <fullName evidence="2">Uncharacterized protein</fullName>
    </submittedName>
</protein>
<name>V5SI24_9HYPH</name>
<reference evidence="2 3" key="1">
    <citation type="journal article" date="2014" name="Genome Announc.">
        <title>Complete Genome Sequence of Hyphomicrobium nitrativorans Strain NL23, a Denitrifying Bacterium Isolated from Biofilm of a Methanol-Fed Denitrification System Treating Seawater at the Montreal Biodome.</title>
        <authorList>
            <person name="Martineau C."/>
            <person name="Villeneuve C."/>
            <person name="Mauffrey F."/>
            <person name="Villemur R."/>
        </authorList>
    </citation>
    <scope>NUCLEOTIDE SEQUENCE [LARGE SCALE GENOMIC DNA]</scope>
    <source>
        <strain evidence="2">NL23</strain>
    </source>
</reference>
<evidence type="ECO:0000256" key="1">
    <source>
        <dbReference type="SAM" id="SignalP"/>
    </source>
</evidence>
<dbReference type="STRING" id="1029756.W911_10580"/>
<gene>
    <name evidence="2" type="ORF">W911_10580</name>
</gene>
<evidence type="ECO:0000313" key="3">
    <source>
        <dbReference type="Proteomes" id="UP000018542"/>
    </source>
</evidence>
<dbReference type="KEGG" id="hni:W911_10580"/>